<sequence>MWDFPFQADNVTRSPDTDSSLFSIFPRLADCGTVLAPRSRVFWLIYGCLKCPG</sequence>
<dbReference type="EMBL" id="VSRR010040964">
    <property type="protein sequence ID" value="MPC75361.1"/>
    <property type="molecule type" value="Genomic_DNA"/>
</dbReference>
<reference evidence="1 2" key="1">
    <citation type="submission" date="2019-05" db="EMBL/GenBank/DDBJ databases">
        <title>Another draft genome of Portunus trituberculatus and its Hox gene families provides insights of decapod evolution.</title>
        <authorList>
            <person name="Jeong J.-H."/>
            <person name="Song I."/>
            <person name="Kim S."/>
            <person name="Choi T."/>
            <person name="Kim D."/>
            <person name="Ryu S."/>
            <person name="Kim W."/>
        </authorList>
    </citation>
    <scope>NUCLEOTIDE SEQUENCE [LARGE SCALE GENOMIC DNA]</scope>
    <source>
        <tissue evidence="1">Muscle</tissue>
    </source>
</reference>
<organism evidence="1 2">
    <name type="scientific">Portunus trituberculatus</name>
    <name type="common">Swimming crab</name>
    <name type="synonym">Neptunus trituberculatus</name>
    <dbReference type="NCBI Taxonomy" id="210409"/>
    <lineage>
        <taxon>Eukaryota</taxon>
        <taxon>Metazoa</taxon>
        <taxon>Ecdysozoa</taxon>
        <taxon>Arthropoda</taxon>
        <taxon>Crustacea</taxon>
        <taxon>Multicrustacea</taxon>
        <taxon>Malacostraca</taxon>
        <taxon>Eumalacostraca</taxon>
        <taxon>Eucarida</taxon>
        <taxon>Decapoda</taxon>
        <taxon>Pleocyemata</taxon>
        <taxon>Brachyura</taxon>
        <taxon>Eubrachyura</taxon>
        <taxon>Portunoidea</taxon>
        <taxon>Portunidae</taxon>
        <taxon>Portuninae</taxon>
        <taxon>Portunus</taxon>
    </lineage>
</organism>
<evidence type="ECO:0000313" key="2">
    <source>
        <dbReference type="Proteomes" id="UP000324222"/>
    </source>
</evidence>
<accession>A0A5B7HQV4</accession>
<dbReference type="Proteomes" id="UP000324222">
    <property type="component" value="Unassembled WGS sequence"/>
</dbReference>
<name>A0A5B7HQV4_PORTR</name>
<protein>
    <submittedName>
        <fullName evidence="1">Uncharacterized protein</fullName>
    </submittedName>
</protein>
<gene>
    <name evidence="1" type="ORF">E2C01_069746</name>
</gene>
<evidence type="ECO:0000313" key="1">
    <source>
        <dbReference type="EMBL" id="MPC75361.1"/>
    </source>
</evidence>
<proteinExistence type="predicted"/>
<dbReference type="AlphaFoldDB" id="A0A5B7HQV4"/>
<comment type="caution">
    <text evidence="1">The sequence shown here is derived from an EMBL/GenBank/DDBJ whole genome shotgun (WGS) entry which is preliminary data.</text>
</comment>
<keyword evidence="2" id="KW-1185">Reference proteome</keyword>